<dbReference type="InterPro" id="IPR008254">
    <property type="entry name" value="Flavodoxin/NO_synth"/>
</dbReference>
<dbReference type="InterPro" id="IPR029039">
    <property type="entry name" value="Flavoprotein-like_sf"/>
</dbReference>
<dbReference type="EMBL" id="JAVKPH010000005">
    <property type="protein sequence ID" value="MDR5652354.1"/>
    <property type="molecule type" value="Genomic_DNA"/>
</dbReference>
<comment type="caution">
    <text evidence="7">The sequence shown here is derived from an EMBL/GenBank/DDBJ whole genome shotgun (WGS) entry which is preliminary data.</text>
</comment>
<dbReference type="Pfam" id="PF00175">
    <property type="entry name" value="NAD_binding_1"/>
    <property type="match status" value="1"/>
</dbReference>
<gene>
    <name evidence="7" type="ORF">RGD00_07055</name>
</gene>
<dbReference type="InterPro" id="IPR017938">
    <property type="entry name" value="Riboflavin_synthase-like_b-brl"/>
</dbReference>
<evidence type="ECO:0000256" key="4">
    <source>
        <dbReference type="ARBA" id="ARBA00023797"/>
    </source>
</evidence>
<keyword evidence="2" id="KW-0288">FMN</keyword>
<dbReference type="CDD" id="cd06200">
    <property type="entry name" value="SiR_like1"/>
    <property type="match status" value="1"/>
</dbReference>
<dbReference type="Gene3D" id="3.40.50.360">
    <property type="match status" value="1"/>
</dbReference>
<proteinExistence type="predicted"/>
<keyword evidence="3" id="KW-0249">Electron transport</keyword>
<evidence type="ECO:0000259" key="6">
    <source>
        <dbReference type="PROSITE" id="PS51384"/>
    </source>
</evidence>
<feature type="domain" description="Flavodoxin-like" evidence="5">
    <location>
        <begin position="45"/>
        <end position="180"/>
    </location>
</feature>
<organism evidence="7 8">
    <name type="scientific">Ruixingdingia sedimenti</name>
    <dbReference type="NCBI Taxonomy" id="3073604"/>
    <lineage>
        <taxon>Bacteria</taxon>
        <taxon>Pseudomonadati</taxon>
        <taxon>Pseudomonadota</taxon>
        <taxon>Alphaproteobacteria</taxon>
        <taxon>Rhodobacterales</taxon>
        <taxon>Paracoccaceae</taxon>
        <taxon>Ruixingdingia</taxon>
    </lineage>
</organism>
<dbReference type="Gene3D" id="2.40.30.10">
    <property type="entry name" value="Translation factors"/>
    <property type="match status" value="1"/>
</dbReference>
<dbReference type="SUPFAM" id="SSF52343">
    <property type="entry name" value="Ferredoxin reductase-like, C-terminal NADP-linked domain"/>
    <property type="match status" value="1"/>
</dbReference>
<keyword evidence="8" id="KW-1185">Reference proteome</keyword>
<evidence type="ECO:0000256" key="3">
    <source>
        <dbReference type="ARBA" id="ARBA00022982"/>
    </source>
</evidence>
<dbReference type="RefSeq" id="WP_310456600.1">
    <property type="nucleotide sequence ID" value="NZ_JAVKPH010000005.1"/>
</dbReference>
<evidence type="ECO:0000256" key="1">
    <source>
        <dbReference type="ARBA" id="ARBA00022630"/>
    </source>
</evidence>
<sequence>MLSPDPADWLIAGAATAGWLALVARMALRRPAAGAAPGPDTPEGLLIGYASQTGFAEDLARQDADALAGIGPRVLPLDRIGAADLLAARRAVFIVSTTGDGDAPENAAAFLARVMPGRPALSHLSYALLALGDRDYPRFCGFGRAVDAWLADCGAQPLFPRVELDRTRPEALDHWRRRLAETLDAAPAGDGLTDWQLAGRRHLNPGSPGGGLYHLRLVPQGVLPHWQAGDIAAVEIALPDGTRLMRDYSLASLPASGGVELIVRRTADAAGRPGRGSDWLTRQIAPGAPVRLRLRANAGFRSRSDHAPMILIGNGAGLSGLLAHLRHRAALRETGPVWLIFGERTRRHDAIFDDELRGLQAAGVLDRLDRAFSRDGGAGPRYVQDLIPARAETLRAWIGQGADIHICGQRPMAQGVRAALEQVLGPAAWADLLRAGRCRTDVY</sequence>
<reference evidence="7 8" key="1">
    <citation type="submission" date="2023-09" db="EMBL/GenBank/DDBJ databases">
        <title>Xinfangfangia sedmenti sp. nov., isolated the sedment.</title>
        <authorList>
            <person name="Xu L."/>
        </authorList>
    </citation>
    <scope>NUCLEOTIDE SEQUENCE [LARGE SCALE GENOMIC DNA]</scope>
    <source>
        <strain evidence="7 8">LG-4</strain>
    </source>
</reference>
<dbReference type="PROSITE" id="PS50902">
    <property type="entry name" value="FLAVODOXIN_LIKE"/>
    <property type="match status" value="1"/>
</dbReference>
<dbReference type="InterPro" id="IPR039261">
    <property type="entry name" value="FNR_nucleotide-bd"/>
</dbReference>
<evidence type="ECO:0000256" key="2">
    <source>
        <dbReference type="ARBA" id="ARBA00022643"/>
    </source>
</evidence>
<keyword evidence="3" id="KW-0813">Transport</keyword>
<dbReference type="EC" id="1.6.2.4" evidence="4"/>
<dbReference type="PANTHER" id="PTHR19384">
    <property type="entry name" value="NITRIC OXIDE SYNTHASE-RELATED"/>
    <property type="match status" value="1"/>
</dbReference>
<protein>
    <recommendedName>
        <fullName evidence="4">NADPH--hemoprotein reductase</fullName>
        <ecNumber evidence="4">1.6.2.4</ecNumber>
    </recommendedName>
</protein>
<feature type="domain" description="FAD-binding FR-type" evidence="6">
    <location>
        <begin position="190"/>
        <end position="303"/>
    </location>
</feature>
<name>A0ABU1F653_9RHOB</name>
<evidence type="ECO:0000259" key="5">
    <source>
        <dbReference type="PROSITE" id="PS50902"/>
    </source>
</evidence>
<dbReference type="InterPro" id="IPR001709">
    <property type="entry name" value="Flavoprot_Pyr_Nucl_cyt_Rdtase"/>
</dbReference>
<dbReference type="Pfam" id="PF00258">
    <property type="entry name" value="Flavodoxin_1"/>
    <property type="match status" value="1"/>
</dbReference>
<dbReference type="PRINTS" id="PR00371">
    <property type="entry name" value="FPNCR"/>
</dbReference>
<dbReference type="InterPro" id="IPR001433">
    <property type="entry name" value="OxRdtase_FAD/NAD-bd"/>
</dbReference>
<dbReference type="PRINTS" id="PR00369">
    <property type="entry name" value="FLAVODOXIN"/>
</dbReference>
<dbReference type="PANTHER" id="PTHR19384:SF17">
    <property type="entry name" value="NADPH--CYTOCHROME P450 REDUCTASE"/>
    <property type="match status" value="1"/>
</dbReference>
<dbReference type="Proteomes" id="UP001247754">
    <property type="component" value="Unassembled WGS sequence"/>
</dbReference>
<evidence type="ECO:0000313" key="7">
    <source>
        <dbReference type="EMBL" id="MDR5652354.1"/>
    </source>
</evidence>
<dbReference type="SUPFAM" id="SSF52218">
    <property type="entry name" value="Flavoproteins"/>
    <property type="match status" value="1"/>
</dbReference>
<dbReference type="SUPFAM" id="SSF63380">
    <property type="entry name" value="Riboflavin synthase domain-like"/>
    <property type="match status" value="1"/>
</dbReference>
<keyword evidence="1" id="KW-0285">Flavoprotein</keyword>
<accession>A0ABU1F653</accession>
<dbReference type="PROSITE" id="PS51384">
    <property type="entry name" value="FAD_FR"/>
    <property type="match status" value="1"/>
</dbReference>
<dbReference type="InterPro" id="IPR017927">
    <property type="entry name" value="FAD-bd_FR_type"/>
</dbReference>
<dbReference type="Gene3D" id="3.40.50.80">
    <property type="entry name" value="Nucleotide-binding domain of ferredoxin-NADP reductase (FNR) module"/>
    <property type="match status" value="1"/>
</dbReference>
<evidence type="ECO:0000313" key="8">
    <source>
        <dbReference type="Proteomes" id="UP001247754"/>
    </source>
</evidence>
<dbReference type="InterPro" id="IPR001094">
    <property type="entry name" value="Flavdoxin-like"/>
</dbReference>